<comment type="subcellular location">
    <subcellularLocation>
        <location evidence="1">Secreted</location>
    </subcellularLocation>
</comment>
<comment type="caution">
    <text evidence="4">The sequence shown here is derived from an EMBL/GenBank/DDBJ whole genome shotgun (WGS) entry which is preliminary data.</text>
</comment>
<keyword evidence="2" id="KW-0964">Secreted</keyword>
<reference evidence="4 5" key="2">
    <citation type="submission" date="2019-01" db="EMBL/GenBank/DDBJ databases">
        <title>The decoding of complex shrimp genome reveals the adaptation for benthos swimmer, frequently molting mechanism and breeding impact on genome.</title>
        <authorList>
            <person name="Sun Y."/>
            <person name="Gao Y."/>
            <person name="Yu Y."/>
        </authorList>
    </citation>
    <scope>NUCLEOTIDE SEQUENCE [LARGE SCALE GENOMIC DNA]</scope>
    <source>
        <tissue evidence="4">Muscle</tissue>
    </source>
</reference>
<evidence type="ECO:0000256" key="2">
    <source>
        <dbReference type="ARBA" id="ARBA00022525"/>
    </source>
</evidence>
<dbReference type="OrthoDB" id="6377717at2759"/>
<dbReference type="EMBL" id="QCYY01001058">
    <property type="protein sequence ID" value="ROT80850.1"/>
    <property type="molecule type" value="Genomic_DNA"/>
</dbReference>
<accession>A0A3R7MMI9</accession>
<evidence type="ECO:0000256" key="1">
    <source>
        <dbReference type="ARBA" id="ARBA00004613"/>
    </source>
</evidence>
<name>A0A3R7MMI9_PENVA</name>
<dbReference type="SUPFAM" id="SSF57603">
    <property type="entry name" value="FnI-like domain"/>
    <property type="match status" value="1"/>
</dbReference>
<dbReference type="GO" id="GO:0036122">
    <property type="term" value="F:BMP binding"/>
    <property type="evidence" value="ECO:0007669"/>
    <property type="project" value="TreeGrafter"/>
</dbReference>
<dbReference type="AlphaFoldDB" id="A0A3R7MMI9"/>
<keyword evidence="5" id="KW-1185">Reference proteome</keyword>
<dbReference type="Gene3D" id="2.10.70.10">
    <property type="entry name" value="Complement Module, domain 1"/>
    <property type="match status" value="1"/>
</dbReference>
<gene>
    <name evidence="4" type="ORF">C7M84_000410</name>
</gene>
<evidence type="ECO:0000313" key="4">
    <source>
        <dbReference type="EMBL" id="ROT80850.1"/>
    </source>
</evidence>
<sequence>MFSGVIKGRRRKIFPYSFLCSAATRVQMEPPITTFTDVLLLVHLLHASRLASITRCLAAGHSNHFFIIRRSSAERYVVLASQCFDAFSLECPQRLPASCMHQSSTADRSPYHNLVTAHKNDGNLLGLSSRALSFRTHLLRRVFSLVITLPLPAPAAIHGVALAAASTSFTPGERAEEGSAGRVYFSQSRELGETAPRSQLRAKAHAPARSSLTVDRLAHSLADDLIGLPAAAMWRRGFLVLLGVAAALAGPISRQVGVSDKVRIVSRNESSDCEWDGAVYHNGEPVPNLANPCETCICSGGEVECSVIQCGWRNDCEGVYTDGACCPSYDHCPPKDAVEANEAVTQVSQAQEQVEVEASEAGIQASQDQEHVGVQANEAVTEASQAQELAEVEAMS</sequence>
<protein>
    <recommendedName>
        <fullName evidence="6">VWFC domain-containing protein</fullName>
    </recommendedName>
</protein>
<keyword evidence="3" id="KW-0732">Signal</keyword>
<dbReference type="InterPro" id="IPR052424">
    <property type="entry name" value="Kielin_Chordin-BMP_Reg"/>
</dbReference>
<dbReference type="Proteomes" id="UP000283509">
    <property type="component" value="Unassembled WGS sequence"/>
</dbReference>
<proteinExistence type="predicted"/>
<evidence type="ECO:0000256" key="3">
    <source>
        <dbReference type="ARBA" id="ARBA00022729"/>
    </source>
</evidence>
<dbReference type="GO" id="GO:0030513">
    <property type="term" value="P:positive regulation of BMP signaling pathway"/>
    <property type="evidence" value="ECO:0007669"/>
    <property type="project" value="TreeGrafter"/>
</dbReference>
<dbReference type="GO" id="GO:0005576">
    <property type="term" value="C:extracellular region"/>
    <property type="evidence" value="ECO:0007669"/>
    <property type="project" value="UniProtKB-SubCell"/>
</dbReference>
<evidence type="ECO:0000313" key="5">
    <source>
        <dbReference type="Proteomes" id="UP000283509"/>
    </source>
</evidence>
<evidence type="ECO:0008006" key="6">
    <source>
        <dbReference type="Google" id="ProtNLM"/>
    </source>
</evidence>
<reference evidence="4 5" key="1">
    <citation type="submission" date="2018-04" db="EMBL/GenBank/DDBJ databases">
        <authorList>
            <person name="Zhang X."/>
            <person name="Yuan J."/>
            <person name="Li F."/>
            <person name="Xiang J."/>
        </authorList>
    </citation>
    <scope>NUCLEOTIDE SEQUENCE [LARGE SCALE GENOMIC DNA]</scope>
    <source>
        <tissue evidence="4">Muscle</tissue>
    </source>
</reference>
<dbReference type="PANTHER" id="PTHR46698:SF4">
    <property type="entry name" value="CROSSVEINLESS 2"/>
    <property type="match status" value="1"/>
</dbReference>
<organism evidence="4 5">
    <name type="scientific">Penaeus vannamei</name>
    <name type="common">Whiteleg shrimp</name>
    <name type="synonym">Litopenaeus vannamei</name>
    <dbReference type="NCBI Taxonomy" id="6689"/>
    <lineage>
        <taxon>Eukaryota</taxon>
        <taxon>Metazoa</taxon>
        <taxon>Ecdysozoa</taxon>
        <taxon>Arthropoda</taxon>
        <taxon>Crustacea</taxon>
        <taxon>Multicrustacea</taxon>
        <taxon>Malacostraca</taxon>
        <taxon>Eumalacostraca</taxon>
        <taxon>Eucarida</taxon>
        <taxon>Decapoda</taxon>
        <taxon>Dendrobranchiata</taxon>
        <taxon>Penaeoidea</taxon>
        <taxon>Penaeidae</taxon>
        <taxon>Penaeus</taxon>
    </lineage>
</organism>
<dbReference type="Pfam" id="PF23334">
    <property type="entry name" value="VWC2L_2nd"/>
    <property type="match status" value="1"/>
</dbReference>
<dbReference type="PANTHER" id="PTHR46698">
    <property type="entry name" value="CROSSVEINLESS 2"/>
    <property type="match status" value="1"/>
</dbReference>